<evidence type="ECO:0000256" key="2">
    <source>
        <dbReference type="ARBA" id="ARBA00022801"/>
    </source>
</evidence>
<evidence type="ECO:0000313" key="6">
    <source>
        <dbReference type="EMBL" id="MEN3066942.1"/>
    </source>
</evidence>
<dbReference type="Proteomes" id="UP001410394">
    <property type="component" value="Unassembled WGS sequence"/>
</dbReference>
<dbReference type="InterPro" id="IPR012334">
    <property type="entry name" value="Pectin_lyas_fold"/>
</dbReference>
<dbReference type="PROSITE" id="PS51318">
    <property type="entry name" value="TAT"/>
    <property type="match status" value="1"/>
</dbReference>
<dbReference type="SUPFAM" id="SSF51126">
    <property type="entry name" value="Pectin lyase-like"/>
    <property type="match status" value="1"/>
</dbReference>
<dbReference type="InterPro" id="IPR011050">
    <property type="entry name" value="Pectin_lyase_fold/virulence"/>
</dbReference>
<dbReference type="PANTHER" id="PTHR31321:SF57">
    <property type="entry name" value="PECTINESTERASE 53-RELATED"/>
    <property type="match status" value="1"/>
</dbReference>
<evidence type="ECO:0000256" key="1">
    <source>
        <dbReference type="ARBA" id="ARBA00008891"/>
    </source>
</evidence>
<reference evidence="6 7" key="1">
    <citation type="journal article" date="2018" name="Int. J. Syst. Evol. Microbiol.">
        <title>Uliginosibacterium sediminicola sp. nov., isolated from freshwater sediment.</title>
        <authorList>
            <person name="Hwang W.M."/>
            <person name="Kim S.M."/>
            <person name="Kang K."/>
            <person name="Ahn T.Y."/>
        </authorList>
    </citation>
    <scope>NUCLEOTIDE SEQUENCE [LARGE SCALE GENOMIC DNA]</scope>
    <source>
        <strain evidence="6 7">M1-21</strain>
    </source>
</reference>
<evidence type="ECO:0000313" key="7">
    <source>
        <dbReference type="Proteomes" id="UP001410394"/>
    </source>
</evidence>
<keyword evidence="2" id="KW-0378">Hydrolase</keyword>
<evidence type="ECO:0000256" key="3">
    <source>
        <dbReference type="ARBA" id="ARBA00023085"/>
    </source>
</evidence>
<dbReference type="InterPro" id="IPR000070">
    <property type="entry name" value="Pectinesterase_cat"/>
</dbReference>
<sequence>MNLQRRMILGASAALPLAAMLEGCASTPALSASGSVVDAAYSGPAGAVVEGKAYYKSIQAALDAAPSNAAQAWRIFVRNGRYYEKLDITKPNIQLIGESREKTILTYDAYSGLAKPGGGNWGTFGCATLIVHASDFHAENLTIENGFDYPSNDAKDAKDPTRTNDPQAVALMTDTGADRSLFVNVKITGHQDTLFTNVGRSLFRKSYVSGNVDFIFGAGQSVFEECEIVTRPRSKPGVNPVGYVTAPSTQLSDKYGLVFIRCKLLKENDKLPDESSPLGRPWHPTKSFPDGRYADPNAVGSSVFIECFMDAHITTDGWAAMSGTQKSGPDKTWFKPEDSRFFEYKSSGPGAKTGSKRRQLSDAQAADYTVAKLLGDWKP</sequence>
<proteinExistence type="inferred from homology"/>
<evidence type="ECO:0000259" key="5">
    <source>
        <dbReference type="Pfam" id="PF01095"/>
    </source>
</evidence>
<organism evidence="6 7">
    <name type="scientific">Uliginosibacterium sediminicola</name>
    <dbReference type="NCBI Taxonomy" id="2024550"/>
    <lineage>
        <taxon>Bacteria</taxon>
        <taxon>Pseudomonadati</taxon>
        <taxon>Pseudomonadota</taxon>
        <taxon>Betaproteobacteria</taxon>
        <taxon>Rhodocyclales</taxon>
        <taxon>Zoogloeaceae</taxon>
        <taxon>Uliginosibacterium</taxon>
    </lineage>
</organism>
<gene>
    <name evidence="6" type="ORF">ABDB84_00540</name>
</gene>
<dbReference type="PANTHER" id="PTHR31321">
    <property type="entry name" value="ACYL-COA THIOESTER HYDROLASE YBHC-RELATED"/>
    <property type="match status" value="1"/>
</dbReference>
<evidence type="ECO:0000256" key="4">
    <source>
        <dbReference type="SAM" id="SignalP"/>
    </source>
</evidence>
<dbReference type="Pfam" id="PF01095">
    <property type="entry name" value="Pectinesterase"/>
    <property type="match status" value="1"/>
</dbReference>
<feature type="domain" description="Pectinesterase catalytic" evidence="5">
    <location>
        <begin position="50"/>
        <end position="374"/>
    </location>
</feature>
<comment type="similarity">
    <text evidence="1">Belongs to the pectinesterase family.</text>
</comment>
<dbReference type="EMBL" id="JBDIVE010000001">
    <property type="protein sequence ID" value="MEN3066942.1"/>
    <property type="molecule type" value="Genomic_DNA"/>
</dbReference>
<keyword evidence="3" id="KW-0063">Aspartyl esterase</keyword>
<dbReference type="InterPro" id="IPR006311">
    <property type="entry name" value="TAT_signal"/>
</dbReference>
<protein>
    <submittedName>
        <fullName evidence="6">Pectinesterase family protein</fullName>
    </submittedName>
</protein>
<dbReference type="Gene3D" id="2.160.20.10">
    <property type="entry name" value="Single-stranded right-handed beta-helix, Pectin lyase-like"/>
    <property type="match status" value="1"/>
</dbReference>
<accession>A0ABU9YTJ1</accession>
<dbReference type="RefSeq" id="WP_345917713.1">
    <property type="nucleotide sequence ID" value="NZ_JBDIVE010000001.1"/>
</dbReference>
<keyword evidence="7" id="KW-1185">Reference proteome</keyword>
<keyword evidence="4" id="KW-0732">Signal</keyword>
<comment type="caution">
    <text evidence="6">The sequence shown here is derived from an EMBL/GenBank/DDBJ whole genome shotgun (WGS) entry which is preliminary data.</text>
</comment>
<feature type="chain" id="PRO_5045453053" evidence="4">
    <location>
        <begin position="32"/>
        <end position="379"/>
    </location>
</feature>
<name>A0ABU9YTJ1_9RHOO</name>
<feature type="signal peptide" evidence="4">
    <location>
        <begin position="1"/>
        <end position="31"/>
    </location>
</feature>